<evidence type="ECO:0000313" key="2">
    <source>
        <dbReference type="Proteomes" id="UP000006038"/>
    </source>
</evidence>
<organism evidence="1">
    <name type="scientific">Oryza brachyantha</name>
    <name type="common">malo sina</name>
    <dbReference type="NCBI Taxonomy" id="4533"/>
    <lineage>
        <taxon>Eukaryota</taxon>
        <taxon>Viridiplantae</taxon>
        <taxon>Streptophyta</taxon>
        <taxon>Embryophyta</taxon>
        <taxon>Tracheophyta</taxon>
        <taxon>Spermatophyta</taxon>
        <taxon>Magnoliopsida</taxon>
        <taxon>Liliopsida</taxon>
        <taxon>Poales</taxon>
        <taxon>Poaceae</taxon>
        <taxon>BOP clade</taxon>
        <taxon>Oryzoideae</taxon>
        <taxon>Oryzeae</taxon>
        <taxon>Oryzinae</taxon>
        <taxon>Oryza</taxon>
    </lineage>
</organism>
<reference evidence="1" key="2">
    <citation type="submission" date="2013-04" db="UniProtKB">
        <authorList>
            <consortium name="EnsemblPlants"/>
        </authorList>
    </citation>
    <scope>IDENTIFICATION</scope>
</reference>
<accession>J3N724</accession>
<dbReference type="HOGENOM" id="CLU_2267896_0_0_1"/>
<sequence>MPTKKTYSIEHDALVLCGIDLIPARSGREYVTSIANYITCSSKVIPFAISEGNQTISTPMYGSPFLDVRRPLVKITRAFHISCTVSRCEIHSKSEAILFAAVT</sequence>
<dbReference type="AlphaFoldDB" id="J3N724"/>
<keyword evidence="2" id="KW-1185">Reference proteome</keyword>
<reference evidence="1" key="1">
    <citation type="journal article" date="2013" name="Nat. Commun.">
        <title>Whole-genome sequencing of Oryza brachyantha reveals mechanisms underlying Oryza genome evolution.</title>
        <authorList>
            <person name="Chen J."/>
            <person name="Huang Q."/>
            <person name="Gao D."/>
            <person name="Wang J."/>
            <person name="Lang Y."/>
            <person name="Liu T."/>
            <person name="Li B."/>
            <person name="Bai Z."/>
            <person name="Luis Goicoechea J."/>
            <person name="Liang C."/>
            <person name="Chen C."/>
            <person name="Zhang W."/>
            <person name="Sun S."/>
            <person name="Liao Y."/>
            <person name="Zhang X."/>
            <person name="Yang L."/>
            <person name="Song C."/>
            <person name="Wang M."/>
            <person name="Shi J."/>
            <person name="Liu G."/>
            <person name="Liu J."/>
            <person name="Zhou H."/>
            <person name="Zhou W."/>
            <person name="Yu Q."/>
            <person name="An N."/>
            <person name="Chen Y."/>
            <person name="Cai Q."/>
            <person name="Wang B."/>
            <person name="Liu B."/>
            <person name="Min J."/>
            <person name="Huang Y."/>
            <person name="Wu H."/>
            <person name="Li Z."/>
            <person name="Zhang Y."/>
            <person name="Yin Y."/>
            <person name="Song W."/>
            <person name="Jiang J."/>
            <person name="Jackson S.A."/>
            <person name="Wing R.A."/>
            <person name="Wang J."/>
            <person name="Chen M."/>
        </authorList>
    </citation>
    <scope>NUCLEOTIDE SEQUENCE [LARGE SCALE GENOMIC DNA]</scope>
    <source>
        <strain evidence="1">cv. IRGC 101232</strain>
    </source>
</reference>
<proteinExistence type="predicted"/>
<dbReference type="Proteomes" id="UP000006038">
    <property type="component" value="Chromosome 11"/>
</dbReference>
<dbReference type="Gramene" id="OB11G16100.1">
    <property type="protein sequence ID" value="OB11G16100.1"/>
    <property type="gene ID" value="OB11G16100"/>
</dbReference>
<evidence type="ECO:0000313" key="1">
    <source>
        <dbReference type="EnsemblPlants" id="OB11G16100.1"/>
    </source>
</evidence>
<dbReference type="EnsemblPlants" id="OB11G16100.1">
    <property type="protein sequence ID" value="OB11G16100.1"/>
    <property type="gene ID" value="OB11G16100"/>
</dbReference>
<name>J3N724_ORYBR</name>
<protein>
    <submittedName>
        <fullName evidence="1">Uncharacterized protein</fullName>
    </submittedName>
</protein>